<dbReference type="Proteomes" id="UP000651208">
    <property type="component" value="Unassembled WGS sequence"/>
</dbReference>
<reference evidence="2 3" key="1">
    <citation type="submission" date="2020-06" db="EMBL/GenBank/DDBJ databases">
        <title>Frischella cerana isolated from Apis cerana gut homogenate.</title>
        <authorList>
            <person name="Wolter L.A."/>
            <person name="Suenami S."/>
            <person name="Miyazaki R."/>
        </authorList>
    </citation>
    <scope>NUCLEOTIDE SEQUENCE [LARGE SCALE GENOMIC DNA]</scope>
    <source>
        <strain evidence="2 3">Ac13</strain>
    </source>
</reference>
<accession>A0ABR7QZ86</accession>
<sequence>MKLSFSIENWFAISSGLLNQAQWLAWSNKQNHDWHLPLPKLTKLPLLQARRMSIPSRLAVEVGLELIKETQVDFAIFISRHGELERTYKILDTLNHNQDISPTDFALSVHNTAAGLLSIIAKQAIPISSISAGQDGFHQGLIEAISLITQGFKRILLIDFDGAIPDCYHSQITVTVPAYATGFIISQGNTCEAESLVNLTNEVVPYQAGYPQSLAFLHGYLNKQSSFYLEGNKQHWLWTIN</sequence>
<name>A0ABR7QZ86_9GAMM</name>
<comment type="caution">
    <text evidence="2">The sequence shown here is derived from an EMBL/GenBank/DDBJ whole genome shotgun (WGS) entry which is preliminary data.</text>
</comment>
<dbReference type="InterPro" id="IPR014030">
    <property type="entry name" value="Ketoacyl_synth_N"/>
</dbReference>
<protein>
    <submittedName>
        <fullName evidence="2">Beta-ketoacyl synthase chain length factor</fullName>
    </submittedName>
</protein>
<organism evidence="2 3">
    <name type="scientific">Frischella japonica</name>
    <dbReference type="NCBI Taxonomy" id="2741544"/>
    <lineage>
        <taxon>Bacteria</taxon>
        <taxon>Pseudomonadati</taxon>
        <taxon>Pseudomonadota</taxon>
        <taxon>Gammaproteobacteria</taxon>
        <taxon>Orbales</taxon>
        <taxon>Orbaceae</taxon>
        <taxon>Frischella</taxon>
    </lineage>
</organism>
<evidence type="ECO:0000313" key="2">
    <source>
        <dbReference type="EMBL" id="MBC9131532.1"/>
    </source>
</evidence>
<keyword evidence="3" id="KW-1185">Reference proteome</keyword>
<dbReference type="EMBL" id="JABURY010000019">
    <property type="protein sequence ID" value="MBC9131532.1"/>
    <property type="molecule type" value="Genomic_DNA"/>
</dbReference>
<feature type="domain" description="Beta-ketoacyl synthase-like N-terminal" evidence="1">
    <location>
        <begin position="23"/>
        <end position="238"/>
    </location>
</feature>
<evidence type="ECO:0000259" key="1">
    <source>
        <dbReference type="Pfam" id="PF13723"/>
    </source>
</evidence>
<evidence type="ECO:0000313" key="3">
    <source>
        <dbReference type="Proteomes" id="UP000651208"/>
    </source>
</evidence>
<dbReference type="RefSeq" id="WP_187755980.1">
    <property type="nucleotide sequence ID" value="NZ_JABURY010000019.1"/>
</dbReference>
<proteinExistence type="predicted"/>
<gene>
    <name evidence="2" type="ORF">FcAc13_09460</name>
</gene>
<dbReference type="Pfam" id="PF13723">
    <property type="entry name" value="Ketoacyl-synt_2"/>
    <property type="match status" value="1"/>
</dbReference>